<gene>
    <name evidence="1" type="ORF">AVDCRST_MAG18-1517</name>
</gene>
<accession>A0A6J4V175</accession>
<feature type="non-terminal residue" evidence="1">
    <location>
        <position position="19"/>
    </location>
</feature>
<protein>
    <submittedName>
        <fullName evidence="1">Uncharacterized protein</fullName>
    </submittedName>
</protein>
<feature type="non-terminal residue" evidence="1">
    <location>
        <position position="1"/>
    </location>
</feature>
<name>A0A6J4V175_9BACT</name>
<reference evidence="1" key="1">
    <citation type="submission" date="2020-02" db="EMBL/GenBank/DDBJ databases">
        <authorList>
            <person name="Meier V. D."/>
        </authorList>
    </citation>
    <scope>NUCLEOTIDE SEQUENCE</scope>
    <source>
        <strain evidence="1">AVDCRST_MAG18</strain>
    </source>
</reference>
<proteinExistence type="predicted"/>
<dbReference type="EMBL" id="CADCWN010000118">
    <property type="protein sequence ID" value="CAA9566484.1"/>
    <property type="molecule type" value="Genomic_DNA"/>
</dbReference>
<evidence type="ECO:0000313" key="1">
    <source>
        <dbReference type="EMBL" id="CAA9566484.1"/>
    </source>
</evidence>
<organism evidence="1">
    <name type="scientific">uncultured Thermomicrobiales bacterium</name>
    <dbReference type="NCBI Taxonomy" id="1645740"/>
    <lineage>
        <taxon>Bacteria</taxon>
        <taxon>Pseudomonadati</taxon>
        <taxon>Thermomicrobiota</taxon>
        <taxon>Thermomicrobia</taxon>
        <taxon>Thermomicrobiales</taxon>
        <taxon>environmental samples</taxon>
    </lineage>
</organism>
<dbReference type="AlphaFoldDB" id="A0A6J4V175"/>
<sequence>GEVSHDRRRACLAHVALDR</sequence>